<keyword evidence="10" id="KW-1185">Reference proteome</keyword>
<feature type="transmembrane region" description="Helical" evidence="6">
    <location>
        <begin position="651"/>
        <end position="674"/>
    </location>
</feature>
<dbReference type="GO" id="GO:0005524">
    <property type="term" value="F:ATP binding"/>
    <property type="evidence" value="ECO:0007669"/>
    <property type="project" value="UniProtKB-KW"/>
</dbReference>
<dbReference type="AlphaFoldDB" id="A0A517XR00"/>
<keyword evidence="9" id="KW-0067">ATP-binding</keyword>
<keyword evidence="5 6" id="KW-0472">Membrane</keyword>
<dbReference type="GO" id="GO:0005886">
    <property type="term" value="C:plasma membrane"/>
    <property type="evidence" value="ECO:0007669"/>
    <property type="project" value="UniProtKB-SubCell"/>
</dbReference>
<sequence length="683" mass="73434">MNPVLRFARAVRSLAGTMVTLVLSLLPLTALLVALPAVAPNEAVLSDSVPPATTRGRRFLRRLGGLGAGFVVVVALFAFAVELVGRLPLPDRGQFGSLAQKVLGAVPAEMLPPGPEPTVGITAGIVPPTPPEMVKKRAKLERALSTGVDDPVRQREAKADLDTVNAQIAEVLPNSRQLQILLSPEWGPWLGQPIWKLLPPPLVQHWPFIFLVVYAADLGLLLMIGRVPLAYNFRNLVVRWRIAGLTSLAFTVVVGLLVVLLAFVNGMYKLNEGTGIPGNVFVLSDGATDELFSNLGYGDTDNALRQAATLDPEGNPLPAPVRVARVRKEKDGTLTRLKGDEEPPAGQPATYLASKEIYFVVSQPVPVKEGEQARRRLLNMRAVDDAPVAAAVHNISLYDGGRWFTQTGVRQIPTGEKNADGSPRVRNYVECVLGEGAAGILGADANKPRLEVGDTFQLGDLDWIVVGIMKAEGTTFGSEVWVQNIDVVTKTFGKKGTYTTMVLRCDPDTADAAKALAYHLQYRYTAAKFKPFAEPDYYAELTKTNDQFLTWIVLVAAIMAIGGVFGVMNTMFAAIAARIREVGVLRILGFKRWQILISFMLESLAIAAVGGMLGCVIGFAADGMEARSQLSSGAGGGKSVSLRMVVDYQTVAAGMLFTLVMGRLGGLVPALSAMRMEILDSLR</sequence>
<comment type="subcellular location">
    <subcellularLocation>
        <location evidence="1">Cell membrane</location>
        <topology evidence="1">Multi-pass membrane protein</topology>
    </subcellularLocation>
</comment>
<evidence type="ECO:0000256" key="3">
    <source>
        <dbReference type="ARBA" id="ARBA00022692"/>
    </source>
</evidence>
<gene>
    <name evidence="9" type="primary">macB_2</name>
    <name evidence="9" type="ORF">ETAA1_18500</name>
</gene>
<dbReference type="EMBL" id="CP036273">
    <property type="protein sequence ID" value="QDU19911.1"/>
    <property type="molecule type" value="Genomic_DNA"/>
</dbReference>
<dbReference type="Proteomes" id="UP000319576">
    <property type="component" value="Chromosome"/>
</dbReference>
<dbReference type="GO" id="GO:0022857">
    <property type="term" value="F:transmembrane transporter activity"/>
    <property type="evidence" value="ECO:0007669"/>
    <property type="project" value="TreeGrafter"/>
</dbReference>
<name>A0A517XR00_9BACT</name>
<feature type="domain" description="MacB-like periplasmic core" evidence="8">
    <location>
        <begin position="244"/>
        <end position="515"/>
    </location>
</feature>
<accession>A0A517XR00</accession>
<keyword evidence="2" id="KW-1003">Cell membrane</keyword>
<dbReference type="PANTHER" id="PTHR30572">
    <property type="entry name" value="MEMBRANE COMPONENT OF TRANSPORTER-RELATED"/>
    <property type="match status" value="1"/>
</dbReference>
<dbReference type="PANTHER" id="PTHR30572:SF15">
    <property type="entry name" value="ABC TRANSPORTER PERMEASE"/>
    <property type="match status" value="1"/>
</dbReference>
<keyword evidence="4 6" id="KW-1133">Transmembrane helix</keyword>
<keyword evidence="3 6" id="KW-0812">Transmembrane</keyword>
<evidence type="ECO:0000256" key="2">
    <source>
        <dbReference type="ARBA" id="ARBA00022475"/>
    </source>
</evidence>
<keyword evidence="9" id="KW-0378">Hydrolase</keyword>
<dbReference type="RefSeq" id="WP_145236599.1">
    <property type="nucleotide sequence ID" value="NZ_CP036273.1"/>
</dbReference>
<evidence type="ECO:0000256" key="5">
    <source>
        <dbReference type="ARBA" id="ARBA00023136"/>
    </source>
</evidence>
<evidence type="ECO:0000256" key="1">
    <source>
        <dbReference type="ARBA" id="ARBA00004651"/>
    </source>
</evidence>
<dbReference type="EC" id="3.6.3.-" evidence="9"/>
<dbReference type="InterPro" id="IPR025857">
    <property type="entry name" value="MacB_PCD"/>
</dbReference>
<organism evidence="9 10">
    <name type="scientific">Urbifossiella limnaea</name>
    <dbReference type="NCBI Taxonomy" id="2528023"/>
    <lineage>
        <taxon>Bacteria</taxon>
        <taxon>Pseudomonadati</taxon>
        <taxon>Planctomycetota</taxon>
        <taxon>Planctomycetia</taxon>
        <taxon>Gemmatales</taxon>
        <taxon>Gemmataceae</taxon>
        <taxon>Urbifossiella</taxon>
    </lineage>
</organism>
<feature type="domain" description="ABC3 transporter permease C-terminal" evidence="7">
    <location>
        <begin position="554"/>
        <end position="678"/>
    </location>
</feature>
<protein>
    <submittedName>
        <fullName evidence="9">Macrolide export ATP-binding/permease protein MacB</fullName>
        <ecNumber evidence="9">3.6.3.-</ecNumber>
    </submittedName>
</protein>
<evidence type="ECO:0000259" key="7">
    <source>
        <dbReference type="Pfam" id="PF02687"/>
    </source>
</evidence>
<feature type="transmembrane region" description="Helical" evidence="6">
    <location>
        <begin position="245"/>
        <end position="268"/>
    </location>
</feature>
<dbReference type="KEGG" id="uli:ETAA1_18500"/>
<proteinExistence type="predicted"/>
<dbReference type="InterPro" id="IPR003838">
    <property type="entry name" value="ABC3_permease_C"/>
</dbReference>
<feature type="transmembrane region" description="Helical" evidence="6">
    <location>
        <begin position="59"/>
        <end position="81"/>
    </location>
</feature>
<dbReference type="Pfam" id="PF12704">
    <property type="entry name" value="MacB_PCD"/>
    <property type="match status" value="1"/>
</dbReference>
<feature type="transmembrane region" description="Helical" evidence="6">
    <location>
        <begin position="205"/>
        <end position="224"/>
    </location>
</feature>
<feature type="transmembrane region" description="Helical" evidence="6">
    <location>
        <begin position="14"/>
        <end position="38"/>
    </location>
</feature>
<evidence type="ECO:0000256" key="6">
    <source>
        <dbReference type="SAM" id="Phobius"/>
    </source>
</evidence>
<dbReference type="OrthoDB" id="241967at2"/>
<feature type="transmembrane region" description="Helical" evidence="6">
    <location>
        <begin position="548"/>
        <end position="575"/>
    </location>
</feature>
<evidence type="ECO:0000313" key="9">
    <source>
        <dbReference type="EMBL" id="QDU19911.1"/>
    </source>
</evidence>
<feature type="transmembrane region" description="Helical" evidence="6">
    <location>
        <begin position="595"/>
        <end position="621"/>
    </location>
</feature>
<dbReference type="InterPro" id="IPR050250">
    <property type="entry name" value="Macrolide_Exporter_MacB"/>
</dbReference>
<evidence type="ECO:0000313" key="10">
    <source>
        <dbReference type="Proteomes" id="UP000319576"/>
    </source>
</evidence>
<evidence type="ECO:0000256" key="4">
    <source>
        <dbReference type="ARBA" id="ARBA00022989"/>
    </source>
</evidence>
<reference evidence="9 10" key="1">
    <citation type="submission" date="2019-02" db="EMBL/GenBank/DDBJ databases">
        <title>Deep-cultivation of Planctomycetes and their phenomic and genomic characterization uncovers novel biology.</title>
        <authorList>
            <person name="Wiegand S."/>
            <person name="Jogler M."/>
            <person name="Boedeker C."/>
            <person name="Pinto D."/>
            <person name="Vollmers J."/>
            <person name="Rivas-Marin E."/>
            <person name="Kohn T."/>
            <person name="Peeters S.H."/>
            <person name="Heuer A."/>
            <person name="Rast P."/>
            <person name="Oberbeckmann S."/>
            <person name="Bunk B."/>
            <person name="Jeske O."/>
            <person name="Meyerdierks A."/>
            <person name="Storesund J.E."/>
            <person name="Kallscheuer N."/>
            <person name="Luecker S."/>
            <person name="Lage O.M."/>
            <person name="Pohl T."/>
            <person name="Merkel B.J."/>
            <person name="Hornburger P."/>
            <person name="Mueller R.-W."/>
            <person name="Bruemmer F."/>
            <person name="Labrenz M."/>
            <person name="Spormann A.M."/>
            <person name="Op den Camp H."/>
            <person name="Overmann J."/>
            <person name="Amann R."/>
            <person name="Jetten M.S.M."/>
            <person name="Mascher T."/>
            <person name="Medema M.H."/>
            <person name="Devos D.P."/>
            <person name="Kaster A.-K."/>
            <person name="Ovreas L."/>
            <person name="Rohde M."/>
            <person name="Galperin M.Y."/>
            <person name="Jogler C."/>
        </authorList>
    </citation>
    <scope>NUCLEOTIDE SEQUENCE [LARGE SCALE GENOMIC DNA]</scope>
    <source>
        <strain evidence="9 10">ETA_A1</strain>
    </source>
</reference>
<dbReference type="Pfam" id="PF02687">
    <property type="entry name" value="FtsX"/>
    <property type="match status" value="1"/>
</dbReference>
<evidence type="ECO:0000259" key="8">
    <source>
        <dbReference type="Pfam" id="PF12704"/>
    </source>
</evidence>
<keyword evidence="9" id="KW-0547">Nucleotide-binding</keyword>
<dbReference type="GO" id="GO:0016787">
    <property type="term" value="F:hydrolase activity"/>
    <property type="evidence" value="ECO:0007669"/>
    <property type="project" value="UniProtKB-KW"/>
</dbReference>